<reference evidence="1" key="1">
    <citation type="journal article" date="2022" name="bioRxiv">
        <title>Population genetic analysis of Ophidiomyces ophidiicola, the causative agent of snake fungal disease, indicates recent introductions to the USA.</title>
        <authorList>
            <person name="Ladner J.T."/>
            <person name="Palmer J.M."/>
            <person name="Ettinger C.L."/>
            <person name="Stajich J.E."/>
            <person name="Farrell T.M."/>
            <person name="Glorioso B.M."/>
            <person name="Lawson B."/>
            <person name="Price S.J."/>
            <person name="Stengle A.G."/>
            <person name="Grear D.A."/>
            <person name="Lorch J.M."/>
        </authorList>
    </citation>
    <scope>NUCLEOTIDE SEQUENCE</scope>
    <source>
        <strain evidence="1">NWHC 24266-5</strain>
    </source>
</reference>
<evidence type="ECO:0000313" key="1">
    <source>
        <dbReference type="EMBL" id="KAI2381594.1"/>
    </source>
</evidence>
<organism evidence="1">
    <name type="scientific">Ophidiomyces ophidiicola</name>
    <dbReference type="NCBI Taxonomy" id="1387563"/>
    <lineage>
        <taxon>Eukaryota</taxon>
        <taxon>Fungi</taxon>
        <taxon>Dikarya</taxon>
        <taxon>Ascomycota</taxon>
        <taxon>Pezizomycotina</taxon>
        <taxon>Eurotiomycetes</taxon>
        <taxon>Eurotiomycetidae</taxon>
        <taxon>Onygenales</taxon>
        <taxon>Onygenaceae</taxon>
        <taxon>Ophidiomyces</taxon>
    </lineage>
</organism>
<protein>
    <submittedName>
        <fullName evidence="1">Uncharacterized protein</fullName>
    </submittedName>
</protein>
<gene>
    <name evidence="1" type="ORF">LOY88_006736</name>
</gene>
<accession>A0ACB8UMD2</accession>
<proteinExistence type="predicted"/>
<comment type="caution">
    <text evidence="1">The sequence shown here is derived from an EMBL/GenBank/DDBJ whole genome shotgun (WGS) entry which is preliminary data.</text>
</comment>
<sequence>MGEDIGTEPELYPCVPTHSLPLLNGKTTFVDALEEEENMLVRLSYPKQRFDFFVLIVHHEKDFQDVIANHLGLTGDETCRLGEVSEWRHGSFNVCVPVYVENWKTHPGKRLILRIPLPYKAGELTYPGNVDEKIRTEAATFLWIQDHCRDIPIPSLWGFGCPGGQSFMRLEYASFVEKAKWYFRRVLSTLFGLPIPCRYICKTRSVILDQGYMIMDYIEPTEARMLSDTWPDLRLNHTLRTNLFRGLSRIILSLSQIQLPKIGSWTINDQEAIETLIPRDLTYATSDTFYSDILACHDSRIYNQPNSILDEKDGLGQMANLFCMRGLLSHFTSRRLRSGPFAFSLTDLHGPNIFVDDDWNIKYIIDLEWACSLPVEMLAPPHWITDCGVDQLEGDTLETYANAHAEFTKVFEEEEQKCPPFCGSKTYRTDIMRSNWTSGAFWYFHALNSLKGCFNLFQQHIQPRFNQDVNYDGFSQEVFCYWAPNAKQVIATKLDDKTKYEQGLQQLFDEQIKNPSVGNQD</sequence>
<dbReference type="EMBL" id="JALBCA010000199">
    <property type="protein sequence ID" value="KAI2381594.1"/>
    <property type="molecule type" value="Genomic_DNA"/>
</dbReference>
<name>A0ACB8UMD2_9EURO</name>